<evidence type="ECO:0000313" key="2">
    <source>
        <dbReference type="EMBL" id="MBZ2166798.1"/>
    </source>
</evidence>
<evidence type="ECO:0000256" key="1">
    <source>
        <dbReference type="SAM" id="Phobius"/>
    </source>
</evidence>
<proteinExistence type="predicted"/>
<keyword evidence="1" id="KW-0812">Transmembrane</keyword>
<accession>A0A8T5USR3</accession>
<dbReference type="Proteomes" id="UP000825933">
    <property type="component" value="Unassembled WGS sequence"/>
</dbReference>
<keyword evidence="1" id="KW-1133">Transmembrane helix</keyword>
<dbReference type="AlphaFoldDB" id="A0A8T5USR3"/>
<dbReference type="EMBL" id="JAIOUQ010000015">
    <property type="protein sequence ID" value="MBZ2166798.1"/>
    <property type="molecule type" value="Genomic_DNA"/>
</dbReference>
<feature type="transmembrane region" description="Helical" evidence="1">
    <location>
        <begin position="188"/>
        <end position="208"/>
    </location>
</feature>
<keyword evidence="1" id="KW-0472">Membrane</keyword>
<name>A0A8T5USR3_9EURY</name>
<evidence type="ECO:0000313" key="3">
    <source>
        <dbReference type="Proteomes" id="UP000825933"/>
    </source>
</evidence>
<gene>
    <name evidence="2" type="ORF">K8N75_12205</name>
</gene>
<keyword evidence="3" id="KW-1185">Reference proteome</keyword>
<organism evidence="2 3">
    <name type="scientific">Methanobacterium spitsbergense</name>
    <dbReference type="NCBI Taxonomy" id="2874285"/>
    <lineage>
        <taxon>Archaea</taxon>
        <taxon>Methanobacteriati</taxon>
        <taxon>Methanobacteriota</taxon>
        <taxon>Methanomada group</taxon>
        <taxon>Methanobacteria</taxon>
        <taxon>Methanobacteriales</taxon>
        <taxon>Methanobacteriaceae</taxon>
        <taxon>Methanobacterium</taxon>
    </lineage>
</organism>
<sequence length="214" mass="23918">MKSKISLLIIVVLILAFNISSAYADVIEPGKKEIKLSYKISNINSFPMYVFLLHGSPSPQYEILNASEFSFYKLSTASIYAVKRSSFNMDSLNQNNQGVIEDFFKNNSNVIHSNLELEGSYGTVDQNNQLNGALIVLEIVSVNETALEIEKSKIIFSFTDGTTQEKAFKAGNTTPVPTKTKQIAIIDYLWYLILPLLAAIAIICILLYRRKESS</sequence>
<reference evidence="3" key="1">
    <citation type="journal article" date="2022" name="Microbiol. Resour. Announc.">
        <title>Draft Genome Sequence of a Methanogenic Archaeon from West Spitsbergen Permafrost.</title>
        <authorList>
            <person name="Trubitsyn V."/>
            <person name="Rivkina E."/>
            <person name="Shcherbakova V."/>
        </authorList>
    </citation>
    <scope>NUCLEOTIDE SEQUENCE [LARGE SCALE GENOMIC DNA]</scope>
    <source>
        <strain evidence="3">VT</strain>
    </source>
</reference>
<dbReference type="RefSeq" id="WP_223792344.1">
    <property type="nucleotide sequence ID" value="NZ_JAIOUQ010000015.1"/>
</dbReference>
<comment type="caution">
    <text evidence="2">The sequence shown here is derived from an EMBL/GenBank/DDBJ whole genome shotgun (WGS) entry which is preliminary data.</text>
</comment>
<protein>
    <submittedName>
        <fullName evidence="2">Uncharacterized protein</fullName>
    </submittedName>
</protein>